<name>A0AAY5JZR5_ESOLU</name>
<evidence type="ECO:0000256" key="8">
    <source>
        <dbReference type="SAM" id="Coils"/>
    </source>
</evidence>
<dbReference type="Pfam" id="PF00622">
    <property type="entry name" value="SPRY"/>
    <property type="match status" value="1"/>
</dbReference>
<dbReference type="PROSITE" id="PS50089">
    <property type="entry name" value="ZF_RING_2"/>
    <property type="match status" value="1"/>
</dbReference>
<dbReference type="Gene3D" id="2.60.120.920">
    <property type="match status" value="1"/>
</dbReference>
<keyword evidence="3" id="KW-0963">Cytoplasm</keyword>
<feature type="compositionally biased region" description="Low complexity" evidence="9">
    <location>
        <begin position="105"/>
        <end position="115"/>
    </location>
</feature>
<feature type="domain" description="B30.2/SPRY" evidence="12">
    <location>
        <begin position="311"/>
        <end position="502"/>
    </location>
</feature>
<dbReference type="InterPro" id="IPR043136">
    <property type="entry name" value="B30.2/SPRY_sf"/>
</dbReference>
<sequence>MAFRSTAPDRDLCCPICHDIFITPVVLRCSHNFCKACLEPVWKLNQSQECPLCRRRSMNDPPINVPLKIRCENFLQERDQRASVSSGVQGRSQRTSAASGEQEEGQSSTGSEVEQGSQKAVAVPVVLCDLHAEKLKLFCLDDKQPICVVCRDSKKHRTHICVPVDEAVQDYKEELQTLLVPLQEKLKLYNEVKLTCDKTVGHIKNQAQNTEKRINQEFEIFRAFLRDEEAARIAALRTEEEHKTQTMNNKIEEMNRDISLISDLIRATEKELKAEDLPFLQNFEDIKERSQCSLPDPQLVSGSLIDVAEHLGNLQFRVWEKMRGIFKYTPVILDPNTAHWGLCLTDDLTGVRRTSTLQPIPDNPERCMKYVDVLGSEGFSAGVHSWAVEVGNHPNWFLGVAKESINRRGELGVSPKDGVWCLMLQSGRYRAGGVDDITLKRRPQRIRVQLDYDNGEVSFYDSKDLTLIHTHRDTFTERMFPYFHIGKAGDANVPAIKICQSVLSLNLM</sequence>
<dbReference type="InterPro" id="IPR003877">
    <property type="entry name" value="SPRY_dom"/>
</dbReference>
<evidence type="ECO:0000256" key="3">
    <source>
        <dbReference type="ARBA" id="ARBA00022490"/>
    </source>
</evidence>
<feature type="domain" description="B box-type" evidence="11">
    <location>
        <begin position="123"/>
        <end position="164"/>
    </location>
</feature>
<dbReference type="PROSITE" id="PS50188">
    <property type="entry name" value="B302_SPRY"/>
    <property type="match status" value="1"/>
</dbReference>
<reference evidence="13 14" key="1">
    <citation type="submission" date="2020-02" db="EMBL/GenBank/DDBJ databases">
        <title>Esox lucius (northern pike) genome, fEsoLuc1, primary haplotype.</title>
        <authorList>
            <person name="Myers G."/>
            <person name="Karagic N."/>
            <person name="Meyer A."/>
            <person name="Pippel M."/>
            <person name="Reichard M."/>
            <person name="Winkler S."/>
            <person name="Tracey A."/>
            <person name="Sims Y."/>
            <person name="Howe K."/>
            <person name="Rhie A."/>
            <person name="Formenti G."/>
            <person name="Durbin R."/>
            <person name="Fedrigo O."/>
            <person name="Jarvis E.D."/>
        </authorList>
    </citation>
    <scope>NUCLEOTIDE SEQUENCE [LARGE SCALE GENOMIC DNA]</scope>
</reference>
<keyword evidence="14" id="KW-1185">Reference proteome</keyword>
<accession>A0AAY5JZR5</accession>
<dbReference type="Gene3D" id="3.30.40.10">
    <property type="entry name" value="Zinc/RING finger domain, C3HC4 (zinc finger)"/>
    <property type="match status" value="1"/>
</dbReference>
<keyword evidence="8" id="KW-0175">Coiled coil</keyword>
<dbReference type="Pfam" id="PF00097">
    <property type="entry name" value="zf-C3HC4"/>
    <property type="match status" value="1"/>
</dbReference>
<dbReference type="Pfam" id="PF00643">
    <property type="entry name" value="zf-B_box"/>
    <property type="match status" value="1"/>
</dbReference>
<dbReference type="InterPro" id="IPR017907">
    <property type="entry name" value="Znf_RING_CS"/>
</dbReference>
<dbReference type="PANTHER" id="PTHR24103">
    <property type="entry name" value="E3 UBIQUITIN-PROTEIN LIGASE TRIM"/>
    <property type="match status" value="1"/>
</dbReference>
<organism evidence="13 14">
    <name type="scientific">Esox lucius</name>
    <name type="common">Northern pike</name>
    <dbReference type="NCBI Taxonomy" id="8010"/>
    <lineage>
        <taxon>Eukaryota</taxon>
        <taxon>Metazoa</taxon>
        <taxon>Chordata</taxon>
        <taxon>Craniata</taxon>
        <taxon>Vertebrata</taxon>
        <taxon>Euteleostomi</taxon>
        <taxon>Actinopterygii</taxon>
        <taxon>Neopterygii</taxon>
        <taxon>Teleostei</taxon>
        <taxon>Protacanthopterygii</taxon>
        <taxon>Esociformes</taxon>
        <taxon>Esocidae</taxon>
        <taxon>Esox</taxon>
    </lineage>
</organism>
<dbReference type="Ensembl" id="ENSELUT00000107145.1">
    <property type="protein sequence ID" value="ENSELUP00000082234.1"/>
    <property type="gene ID" value="ENSELUG00000043107.1"/>
</dbReference>
<dbReference type="InterPro" id="IPR013083">
    <property type="entry name" value="Znf_RING/FYVE/PHD"/>
</dbReference>
<dbReference type="GeneTree" id="ENSGT00970000193390"/>
<evidence type="ECO:0000256" key="2">
    <source>
        <dbReference type="ARBA" id="ARBA00008518"/>
    </source>
</evidence>
<evidence type="ECO:0000256" key="1">
    <source>
        <dbReference type="ARBA" id="ARBA00004496"/>
    </source>
</evidence>
<dbReference type="SUPFAM" id="SSF49899">
    <property type="entry name" value="Concanavalin A-like lectins/glucanases"/>
    <property type="match status" value="1"/>
</dbReference>
<dbReference type="FunFam" id="2.60.120.920:FF:000004">
    <property type="entry name" value="Butyrophilin subfamily 1 member A1"/>
    <property type="match status" value="1"/>
</dbReference>
<keyword evidence="4" id="KW-0479">Metal-binding</keyword>
<dbReference type="InterPro" id="IPR018957">
    <property type="entry name" value="Znf_C3HC4_RING-type"/>
</dbReference>
<proteinExistence type="inferred from homology"/>
<dbReference type="SMART" id="SM00449">
    <property type="entry name" value="SPRY"/>
    <property type="match status" value="1"/>
</dbReference>
<feature type="region of interest" description="Disordered" evidence="9">
    <location>
        <begin position="82"/>
        <end position="115"/>
    </location>
</feature>
<reference evidence="13" key="2">
    <citation type="submission" date="2025-05" db="UniProtKB">
        <authorList>
            <consortium name="Ensembl"/>
        </authorList>
    </citation>
    <scope>IDENTIFICATION</scope>
</reference>
<dbReference type="InterPro" id="IPR001841">
    <property type="entry name" value="Znf_RING"/>
</dbReference>
<evidence type="ECO:0000256" key="4">
    <source>
        <dbReference type="ARBA" id="ARBA00022723"/>
    </source>
</evidence>
<dbReference type="InterPro" id="IPR013320">
    <property type="entry name" value="ConA-like_dom_sf"/>
</dbReference>
<dbReference type="RefSeq" id="XP_034142608.1">
    <property type="nucleotide sequence ID" value="XM_034286717.1"/>
</dbReference>
<dbReference type="SUPFAM" id="SSF57850">
    <property type="entry name" value="RING/U-box"/>
    <property type="match status" value="1"/>
</dbReference>
<comment type="subcellular location">
    <subcellularLocation>
        <location evidence="1">Cytoplasm</location>
    </subcellularLocation>
</comment>
<dbReference type="SMART" id="SM00336">
    <property type="entry name" value="BBOX"/>
    <property type="match status" value="1"/>
</dbReference>
<dbReference type="CDD" id="cd19762">
    <property type="entry name" value="Bbox2_TRIM7-like"/>
    <property type="match status" value="1"/>
</dbReference>
<dbReference type="Proteomes" id="UP000265140">
    <property type="component" value="Chromosome 16"/>
</dbReference>
<dbReference type="Gene3D" id="3.30.160.60">
    <property type="entry name" value="Classic Zinc Finger"/>
    <property type="match status" value="1"/>
</dbReference>
<evidence type="ECO:0000313" key="13">
    <source>
        <dbReference type="Ensembl" id="ENSELUP00000082234.1"/>
    </source>
</evidence>
<keyword evidence="6" id="KW-0862">Zinc</keyword>
<dbReference type="Pfam" id="PF13765">
    <property type="entry name" value="PRY"/>
    <property type="match status" value="1"/>
</dbReference>
<dbReference type="GO" id="GO:0008270">
    <property type="term" value="F:zinc ion binding"/>
    <property type="evidence" value="ECO:0007669"/>
    <property type="project" value="UniProtKB-KW"/>
</dbReference>
<dbReference type="Ensembl" id="ENSELUT00000110532.1">
    <property type="protein sequence ID" value="ENSELUP00000095567.1"/>
    <property type="gene ID" value="ENSELUG00000043107.1"/>
</dbReference>
<dbReference type="AlphaFoldDB" id="A0AAY5JZR5"/>
<evidence type="ECO:0000259" key="10">
    <source>
        <dbReference type="PROSITE" id="PS50089"/>
    </source>
</evidence>
<evidence type="ECO:0000256" key="5">
    <source>
        <dbReference type="ARBA" id="ARBA00022771"/>
    </source>
</evidence>
<feature type="domain" description="RING-type" evidence="10">
    <location>
        <begin position="14"/>
        <end position="54"/>
    </location>
</feature>
<dbReference type="Ensembl" id="ENSELUT00000102162.1">
    <property type="protein sequence ID" value="ENSELUP00000087419.1"/>
    <property type="gene ID" value="ENSELUG00000043107.1"/>
</dbReference>
<dbReference type="InterPro" id="IPR050143">
    <property type="entry name" value="TRIM/RBCC"/>
</dbReference>
<evidence type="ECO:0000259" key="12">
    <source>
        <dbReference type="PROSITE" id="PS50188"/>
    </source>
</evidence>
<dbReference type="SUPFAM" id="SSF57845">
    <property type="entry name" value="B-box zinc-binding domain"/>
    <property type="match status" value="1"/>
</dbReference>
<evidence type="ECO:0000256" key="9">
    <source>
        <dbReference type="SAM" id="MobiDB-lite"/>
    </source>
</evidence>
<dbReference type="PROSITE" id="PS50119">
    <property type="entry name" value="ZF_BBOX"/>
    <property type="match status" value="1"/>
</dbReference>
<dbReference type="SMART" id="SM00589">
    <property type="entry name" value="PRY"/>
    <property type="match status" value="1"/>
</dbReference>
<evidence type="ECO:0000256" key="7">
    <source>
        <dbReference type="PROSITE-ProRule" id="PRU00024"/>
    </source>
</evidence>
<dbReference type="SMART" id="SM00184">
    <property type="entry name" value="RING"/>
    <property type="match status" value="1"/>
</dbReference>
<keyword evidence="5 7" id="KW-0863">Zinc-finger</keyword>
<feature type="coiled-coil region" evidence="8">
    <location>
        <begin position="237"/>
        <end position="271"/>
    </location>
</feature>
<dbReference type="InterPro" id="IPR003879">
    <property type="entry name" value="Butyrophylin_SPRY"/>
</dbReference>
<evidence type="ECO:0000256" key="6">
    <source>
        <dbReference type="ARBA" id="ARBA00022833"/>
    </source>
</evidence>
<protein>
    <recommendedName>
        <fullName evidence="15">Zinc-binding protein A33-like</fullName>
    </recommendedName>
</protein>
<dbReference type="PRINTS" id="PR01407">
    <property type="entry name" value="BUTYPHLNCDUF"/>
</dbReference>
<dbReference type="InterPro" id="IPR001870">
    <property type="entry name" value="B30.2/SPRY"/>
</dbReference>
<dbReference type="PROSITE" id="PS00518">
    <property type="entry name" value="ZF_RING_1"/>
    <property type="match status" value="1"/>
</dbReference>
<dbReference type="InterPro" id="IPR006574">
    <property type="entry name" value="PRY"/>
</dbReference>
<evidence type="ECO:0000259" key="11">
    <source>
        <dbReference type="PROSITE" id="PS50119"/>
    </source>
</evidence>
<feature type="compositionally biased region" description="Polar residues" evidence="9">
    <location>
        <begin position="82"/>
        <end position="98"/>
    </location>
</feature>
<evidence type="ECO:0008006" key="15">
    <source>
        <dbReference type="Google" id="ProtNLM"/>
    </source>
</evidence>
<dbReference type="GeneID" id="105023520"/>
<evidence type="ECO:0000313" key="14">
    <source>
        <dbReference type="Proteomes" id="UP000265140"/>
    </source>
</evidence>
<comment type="similarity">
    <text evidence="2">Belongs to the TRIM/RBCC family.</text>
</comment>
<dbReference type="CDD" id="cd12893">
    <property type="entry name" value="SPRY_PRY_TRIM35"/>
    <property type="match status" value="1"/>
</dbReference>
<dbReference type="InterPro" id="IPR000315">
    <property type="entry name" value="Znf_B-box"/>
</dbReference>